<evidence type="ECO:0000313" key="2">
    <source>
        <dbReference type="Proteomes" id="UP000886501"/>
    </source>
</evidence>
<comment type="caution">
    <text evidence="1">The sequence shown here is derived from an EMBL/GenBank/DDBJ whole genome shotgun (WGS) entry which is preliminary data.</text>
</comment>
<keyword evidence="2" id="KW-1185">Reference proteome</keyword>
<organism evidence="1 2">
    <name type="scientific">Thelephora ganbajun</name>
    <name type="common">Ganba fungus</name>
    <dbReference type="NCBI Taxonomy" id="370292"/>
    <lineage>
        <taxon>Eukaryota</taxon>
        <taxon>Fungi</taxon>
        <taxon>Dikarya</taxon>
        <taxon>Basidiomycota</taxon>
        <taxon>Agaricomycotina</taxon>
        <taxon>Agaricomycetes</taxon>
        <taxon>Thelephorales</taxon>
        <taxon>Thelephoraceae</taxon>
        <taxon>Thelephora</taxon>
    </lineage>
</organism>
<gene>
    <name evidence="1" type="ORF">BDM02DRAFT_3114164</name>
</gene>
<dbReference type="EMBL" id="MU118001">
    <property type="protein sequence ID" value="KAF9649216.1"/>
    <property type="molecule type" value="Genomic_DNA"/>
</dbReference>
<reference evidence="1" key="2">
    <citation type="journal article" date="2020" name="Nat. Commun.">
        <title>Large-scale genome sequencing of mycorrhizal fungi provides insights into the early evolution of symbiotic traits.</title>
        <authorList>
            <person name="Miyauchi S."/>
            <person name="Kiss E."/>
            <person name="Kuo A."/>
            <person name="Drula E."/>
            <person name="Kohler A."/>
            <person name="Sanchez-Garcia M."/>
            <person name="Morin E."/>
            <person name="Andreopoulos B."/>
            <person name="Barry K.W."/>
            <person name="Bonito G."/>
            <person name="Buee M."/>
            <person name="Carver A."/>
            <person name="Chen C."/>
            <person name="Cichocki N."/>
            <person name="Clum A."/>
            <person name="Culley D."/>
            <person name="Crous P.W."/>
            <person name="Fauchery L."/>
            <person name="Girlanda M."/>
            <person name="Hayes R.D."/>
            <person name="Keri Z."/>
            <person name="LaButti K."/>
            <person name="Lipzen A."/>
            <person name="Lombard V."/>
            <person name="Magnuson J."/>
            <person name="Maillard F."/>
            <person name="Murat C."/>
            <person name="Nolan M."/>
            <person name="Ohm R.A."/>
            <person name="Pangilinan J."/>
            <person name="Pereira M.F."/>
            <person name="Perotto S."/>
            <person name="Peter M."/>
            <person name="Pfister S."/>
            <person name="Riley R."/>
            <person name="Sitrit Y."/>
            <person name="Stielow J.B."/>
            <person name="Szollosi G."/>
            <person name="Zifcakova L."/>
            <person name="Stursova M."/>
            <person name="Spatafora J.W."/>
            <person name="Tedersoo L."/>
            <person name="Vaario L.M."/>
            <person name="Yamada A."/>
            <person name="Yan M."/>
            <person name="Wang P."/>
            <person name="Xu J."/>
            <person name="Bruns T."/>
            <person name="Baldrian P."/>
            <person name="Vilgalys R."/>
            <person name="Dunand C."/>
            <person name="Henrissat B."/>
            <person name="Grigoriev I.V."/>
            <person name="Hibbett D."/>
            <person name="Nagy L.G."/>
            <person name="Martin F.M."/>
        </authorList>
    </citation>
    <scope>NUCLEOTIDE SEQUENCE</scope>
    <source>
        <strain evidence="1">P2</strain>
    </source>
</reference>
<dbReference type="Proteomes" id="UP000886501">
    <property type="component" value="Unassembled WGS sequence"/>
</dbReference>
<proteinExistence type="predicted"/>
<evidence type="ECO:0000313" key="1">
    <source>
        <dbReference type="EMBL" id="KAF9649216.1"/>
    </source>
</evidence>
<reference evidence="1" key="1">
    <citation type="submission" date="2019-10" db="EMBL/GenBank/DDBJ databases">
        <authorList>
            <consortium name="DOE Joint Genome Institute"/>
            <person name="Kuo A."/>
            <person name="Miyauchi S."/>
            <person name="Kiss E."/>
            <person name="Drula E."/>
            <person name="Kohler A."/>
            <person name="Sanchez-Garcia M."/>
            <person name="Andreopoulos B."/>
            <person name="Barry K.W."/>
            <person name="Bonito G."/>
            <person name="Buee M."/>
            <person name="Carver A."/>
            <person name="Chen C."/>
            <person name="Cichocki N."/>
            <person name="Clum A."/>
            <person name="Culley D."/>
            <person name="Crous P.W."/>
            <person name="Fauchery L."/>
            <person name="Girlanda M."/>
            <person name="Hayes R."/>
            <person name="Keri Z."/>
            <person name="Labutti K."/>
            <person name="Lipzen A."/>
            <person name="Lombard V."/>
            <person name="Magnuson J."/>
            <person name="Maillard F."/>
            <person name="Morin E."/>
            <person name="Murat C."/>
            <person name="Nolan M."/>
            <person name="Ohm R."/>
            <person name="Pangilinan J."/>
            <person name="Pereira M."/>
            <person name="Perotto S."/>
            <person name="Peter M."/>
            <person name="Riley R."/>
            <person name="Sitrit Y."/>
            <person name="Stielow B."/>
            <person name="Szollosi G."/>
            <person name="Zifcakova L."/>
            <person name="Stursova M."/>
            <person name="Spatafora J.W."/>
            <person name="Tedersoo L."/>
            <person name="Vaario L.-M."/>
            <person name="Yamada A."/>
            <person name="Yan M."/>
            <person name="Wang P."/>
            <person name="Xu J."/>
            <person name="Bruns T."/>
            <person name="Baldrian P."/>
            <person name="Vilgalys R."/>
            <person name="Henrissat B."/>
            <person name="Grigoriev I.V."/>
            <person name="Hibbett D."/>
            <person name="Nagy L.G."/>
            <person name="Martin F.M."/>
        </authorList>
    </citation>
    <scope>NUCLEOTIDE SEQUENCE</scope>
    <source>
        <strain evidence="1">P2</strain>
    </source>
</reference>
<accession>A0ACB6ZJ92</accession>
<protein>
    <submittedName>
        <fullName evidence="1">Uncharacterized protein</fullName>
    </submittedName>
</protein>
<sequence length="104" mass="11785">MRVPTGRCVFGETLKNDPLEYQRVCEELRIEAALVVGSPYAEDRAVVDNRDDQSRGQLVVRFLRRRQRWRISISLNNAFLVGLCPVAVLHSLFTISSSLIVPSI</sequence>
<name>A0ACB6ZJ92_THEGA</name>